<dbReference type="SUPFAM" id="SSF54001">
    <property type="entry name" value="Cysteine proteinases"/>
    <property type="match status" value="1"/>
</dbReference>
<dbReference type="EMBL" id="BAAAQN010000013">
    <property type="protein sequence ID" value="GAA2027244.1"/>
    <property type="molecule type" value="Genomic_DNA"/>
</dbReference>
<evidence type="ECO:0000313" key="2">
    <source>
        <dbReference type="EMBL" id="GAA2027244.1"/>
    </source>
</evidence>
<dbReference type="Pfam" id="PF00797">
    <property type="entry name" value="Acetyltransf_2"/>
    <property type="match status" value="1"/>
</dbReference>
<dbReference type="InterPro" id="IPR001447">
    <property type="entry name" value="Arylamine_N-AcTrfase"/>
</dbReference>
<dbReference type="InterPro" id="IPR038765">
    <property type="entry name" value="Papain-like_cys_pep_sf"/>
</dbReference>
<dbReference type="Proteomes" id="UP001500751">
    <property type="component" value="Unassembled WGS sequence"/>
</dbReference>
<dbReference type="Gene3D" id="3.30.2140.10">
    <property type="entry name" value="Arylamine N-acetyltransferase"/>
    <property type="match status" value="1"/>
</dbReference>
<evidence type="ECO:0000256" key="1">
    <source>
        <dbReference type="ARBA" id="ARBA00006547"/>
    </source>
</evidence>
<sequence>MDFDLDAYLARIGYGGDRSPTAATLRALQRAHIYAIPFENLDPLRGKVPSLAIDDLLAKLVHSPTRGGYCYEHNSLFAAALRALGFRVTLLAARVRVGASPGDVRPRTHMLMLVHAPGDPNRYLADVGFGNAGALLDPIPLAPADVLDHPRHHRLTVATTPDGPLESWTLQAFQNGEWRDQYEFTVEPFLAPDFEVVNWHIATNPKSPFSTRRFATRTLPDRVLSLDGRTLTETHADGTTTRHELADENEVRKVLADTFGITAPPDQPVP</sequence>
<name>A0ABN2U3Q7_9ACTN</name>
<proteinExistence type="inferred from homology"/>
<organism evidence="2 3">
    <name type="scientific">Catenulispora yoronensis</name>
    <dbReference type="NCBI Taxonomy" id="450799"/>
    <lineage>
        <taxon>Bacteria</taxon>
        <taxon>Bacillati</taxon>
        <taxon>Actinomycetota</taxon>
        <taxon>Actinomycetes</taxon>
        <taxon>Catenulisporales</taxon>
        <taxon>Catenulisporaceae</taxon>
        <taxon>Catenulispora</taxon>
    </lineage>
</organism>
<gene>
    <name evidence="2" type="ORF">GCM10009839_27430</name>
</gene>
<dbReference type="PANTHER" id="PTHR11786">
    <property type="entry name" value="N-HYDROXYARYLAMINE O-ACETYLTRANSFERASE"/>
    <property type="match status" value="1"/>
</dbReference>
<dbReference type="RefSeq" id="WP_344665946.1">
    <property type="nucleotide sequence ID" value="NZ_BAAAQN010000013.1"/>
</dbReference>
<dbReference type="Gene3D" id="2.40.128.150">
    <property type="entry name" value="Cysteine proteinases"/>
    <property type="match status" value="1"/>
</dbReference>
<accession>A0ABN2U3Q7</accession>
<protein>
    <submittedName>
        <fullName evidence="2">Arylamine N-acetyltransferase</fullName>
    </submittedName>
</protein>
<comment type="similarity">
    <text evidence="1">Belongs to the arylamine N-acetyltransferase family.</text>
</comment>
<comment type="caution">
    <text evidence="2">The sequence shown here is derived from an EMBL/GenBank/DDBJ whole genome shotgun (WGS) entry which is preliminary data.</text>
</comment>
<reference evidence="2 3" key="1">
    <citation type="journal article" date="2019" name="Int. J. Syst. Evol. Microbiol.">
        <title>The Global Catalogue of Microorganisms (GCM) 10K type strain sequencing project: providing services to taxonomists for standard genome sequencing and annotation.</title>
        <authorList>
            <consortium name="The Broad Institute Genomics Platform"/>
            <consortium name="The Broad Institute Genome Sequencing Center for Infectious Disease"/>
            <person name="Wu L."/>
            <person name="Ma J."/>
        </authorList>
    </citation>
    <scope>NUCLEOTIDE SEQUENCE [LARGE SCALE GENOMIC DNA]</scope>
    <source>
        <strain evidence="2 3">JCM 16014</strain>
    </source>
</reference>
<evidence type="ECO:0000313" key="3">
    <source>
        <dbReference type="Proteomes" id="UP001500751"/>
    </source>
</evidence>
<keyword evidence="3" id="KW-1185">Reference proteome</keyword>
<dbReference type="PANTHER" id="PTHR11786:SF0">
    <property type="entry name" value="ARYLAMINE N-ACETYLTRANSFERASE 4-RELATED"/>
    <property type="match status" value="1"/>
</dbReference>